<evidence type="ECO:0000256" key="1">
    <source>
        <dbReference type="SAM" id="Phobius"/>
    </source>
</evidence>
<protein>
    <submittedName>
        <fullName evidence="2">Uncharacterized protein</fullName>
    </submittedName>
</protein>
<keyword evidence="3" id="KW-1185">Reference proteome</keyword>
<proteinExistence type="predicted"/>
<dbReference type="EMBL" id="NEDP02001712">
    <property type="protein sequence ID" value="OWF52671.1"/>
    <property type="molecule type" value="Genomic_DNA"/>
</dbReference>
<feature type="transmembrane region" description="Helical" evidence="1">
    <location>
        <begin position="23"/>
        <end position="41"/>
    </location>
</feature>
<dbReference type="AlphaFoldDB" id="A0A210QVB4"/>
<accession>A0A210QVB4</accession>
<reference evidence="2 3" key="1">
    <citation type="journal article" date="2017" name="Nat. Ecol. Evol.">
        <title>Scallop genome provides insights into evolution of bilaterian karyotype and development.</title>
        <authorList>
            <person name="Wang S."/>
            <person name="Zhang J."/>
            <person name="Jiao W."/>
            <person name="Li J."/>
            <person name="Xun X."/>
            <person name="Sun Y."/>
            <person name="Guo X."/>
            <person name="Huan P."/>
            <person name="Dong B."/>
            <person name="Zhang L."/>
            <person name="Hu X."/>
            <person name="Sun X."/>
            <person name="Wang J."/>
            <person name="Zhao C."/>
            <person name="Wang Y."/>
            <person name="Wang D."/>
            <person name="Huang X."/>
            <person name="Wang R."/>
            <person name="Lv J."/>
            <person name="Li Y."/>
            <person name="Zhang Z."/>
            <person name="Liu B."/>
            <person name="Lu W."/>
            <person name="Hui Y."/>
            <person name="Liang J."/>
            <person name="Zhou Z."/>
            <person name="Hou R."/>
            <person name="Li X."/>
            <person name="Liu Y."/>
            <person name="Li H."/>
            <person name="Ning X."/>
            <person name="Lin Y."/>
            <person name="Zhao L."/>
            <person name="Xing Q."/>
            <person name="Dou J."/>
            <person name="Li Y."/>
            <person name="Mao J."/>
            <person name="Guo H."/>
            <person name="Dou H."/>
            <person name="Li T."/>
            <person name="Mu C."/>
            <person name="Jiang W."/>
            <person name="Fu Q."/>
            <person name="Fu X."/>
            <person name="Miao Y."/>
            <person name="Liu J."/>
            <person name="Yu Q."/>
            <person name="Li R."/>
            <person name="Liao H."/>
            <person name="Li X."/>
            <person name="Kong Y."/>
            <person name="Jiang Z."/>
            <person name="Chourrout D."/>
            <person name="Li R."/>
            <person name="Bao Z."/>
        </authorList>
    </citation>
    <scope>NUCLEOTIDE SEQUENCE [LARGE SCALE GENOMIC DNA]</scope>
    <source>
        <strain evidence="2 3">PY_sf001</strain>
    </source>
</reference>
<comment type="caution">
    <text evidence="2">The sequence shown here is derived from an EMBL/GenBank/DDBJ whole genome shotgun (WGS) entry which is preliminary data.</text>
</comment>
<organism evidence="2 3">
    <name type="scientific">Mizuhopecten yessoensis</name>
    <name type="common">Japanese scallop</name>
    <name type="synonym">Patinopecten yessoensis</name>
    <dbReference type="NCBI Taxonomy" id="6573"/>
    <lineage>
        <taxon>Eukaryota</taxon>
        <taxon>Metazoa</taxon>
        <taxon>Spiralia</taxon>
        <taxon>Lophotrochozoa</taxon>
        <taxon>Mollusca</taxon>
        <taxon>Bivalvia</taxon>
        <taxon>Autobranchia</taxon>
        <taxon>Pteriomorphia</taxon>
        <taxon>Pectinida</taxon>
        <taxon>Pectinoidea</taxon>
        <taxon>Pectinidae</taxon>
        <taxon>Mizuhopecten</taxon>
    </lineage>
</organism>
<gene>
    <name evidence="2" type="ORF">KP79_PYT05774</name>
</gene>
<dbReference type="Proteomes" id="UP000242188">
    <property type="component" value="Unassembled WGS sequence"/>
</dbReference>
<keyword evidence="1" id="KW-0812">Transmembrane</keyword>
<keyword evidence="1" id="KW-0472">Membrane</keyword>
<sequence length="110" mass="12948">MSTLRPCLEFCCSPNTVSKFIRFFPRAALFFFILHVAIIIYSSMNTSKKEEVAFQGSNYIPKDPQHRRDFARLEATLRNTSVHENKTKKYLHHNFAKLQDQDPVHRFKTV</sequence>
<name>A0A210QVB4_MIZYE</name>
<evidence type="ECO:0000313" key="3">
    <source>
        <dbReference type="Proteomes" id="UP000242188"/>
    </source>
</evidence>
<evidence type="ECO:0000313" key="2">
    <source>
        <dbReference type="EMBL" id="OWF52671.1"/>
    </source>
</evidence>
<keyword evidence="1" id="KW-1133">Transmembrane helix</keyword>